<dbReference type="SUPFAM" id="SSF111331">
    <property type="entry name" value="NAD kinase/diacylglycerol kinase-like"/>
    <property type="match status" value="1"/>
</dbReference>
<keyword evidence="14" id="KW-1185">Reference proteome</keyword>
<feature type="domain" description="DAGKc" evidence="12">
    <location>
        <begin position="1"/>
        <end position="134"/>
    </location>
</feature>
<dbReference type="InterPro" id="IPR016064">
    <property type="entry name" value="NAD/diacylglycerol_kinase_sf"/>
</dbReference>
<gene>
    <name evidence="13" type="ordered locus">Spirs_3801</name>
</gene>
<keyword evidence="11" id="KW-1208">Phospholipid metabolism</keyword>
<keyword evidence="9" id="KW-0443">Lipid metabolism</keyword>
<evidence type="ECO:0000256" key="4">
    <source>
        <dbReference type="ARBA" id="ARBA00022723"/>
    </source>
</evidence>
<dbReference type="PANTHER" id="PTHR12358">
    <property type="entry name" value="SPHINGOSINE KINASE"/>
    <property type="match status" value="1"/>
</dbReference>
<organism evidence="13 14">
    <name type="scientific">Sediminispirochaeta smaragdinae (strain DSM 11293 / JCM 15392 / SEBR 4228)</name>
    <name type="common">Spirochaeta smaragdinae</name>
    <dbReference type="NCBI Taxonomy" id="573413"/>
    <lineage>
        <taxon>Bacteria</taxon>
        <taxon>Pseudomonadati</taxon>
        <taxon>Spirochaetota</taxon>
        <taxon>Spirochaetia</taxon>
        <taxon>Spirochaetales</taxon>
        <taxon>Spirochaetaceae</taxon>
        <taxon>Sediminispirochaeta</taxon>
    </lineage>
</organism>
<dbReference type="Gene3D" id="2.60.200.40">
    <property type="match status" value="1"/>
</dbReference>
<dbReference type="Pfam" id="PF19279">
    <property type="entry name" value="YegS_C"/>
    <property type="match status" value="1"/>
</dbReference>
<keyword evidence="8" id="KW-0460">Magnesium</keyword>
<accession>E1R832</accession>
<evidence type="ECO:0000256" key="3">
    <source>
        <dbReference type="ARBA" id="ARBA00022679"/>
    </source>
</evidence>
<dbReference type="InterPro" id="IPR001206">
    <property type="entry name" value="Diacylglycerol_kinase_cat_dom"/>
</dbReference>
<keyword evidence="5" id="KW-0547">Nucleotide-binding</keyword>
<dbReference type="InterPro" id="IPR050187">
    <property type="entry name" value="Lipid_Phosphate_FormReg"/>
</dbReference>
<dbReference type="PROSITE" id="PS50146">
    <property type="entry name" value="DAGK"/>
    <property type="match status" value="1"/>
</dbReference>
<keyword evidence="2" id="KW-0444">Lipid biosynthesis</keyword>
<keyword evidence="6 13" id="KW-0418">Kinase</keyword>
<dbReference type="SMART" id="SM00046">
    <property type="entry name" value="DAGKc"/>
    <property type="match status" value="1"/>
</dbReference>
<evidence type="ECO:0000259" key="12">
    <source>
        <dbReference type="PROSITE" id="PS50146"/>
    </source>
</evidence>
<dbReference type="OrthoDB" id="9786026at2"/>
<dbReference type="GO" id="GO:0046872">
    <property type="term" value="F:metal ion binding"/>
    <property type="evidence" value="ECO:0007669"/>
    <property type="project" value="UniProtKB-KW"/>
</dbReference>
<dbReference type="STRING" id="573413.Spirs_3801"/>
<reference evidence="13 14" key="1">
    <citation type="journal article" date="2010" name="Stand. Genomic Sci.">
        <title>Complete genome sequence of Spirochaeta smaragdinae type strain (SEBR 4228).</title>
        <authorList>
            <person name="Mavromatis K."/>
            <person name="Yasawong M."/>
            <person name="Chertkov O."/>
            <person name="Lapidus A."/>
            <person name="Lucas S."/>
            <person name="Nolan M."/>
            <person name="Del Rio T.G."/>
            <person name="Tice H."/>
            <person name="Cheng J.F."/>
            <person name="Pitluck S."/>
            <person name="Liolios K."/>
            <person name="Ivanova N."/>
            <person name="Tapia R."/>
            <person name="Han C."/>
            <person name="Bruce D."/>
            <person name="Goodwin L."/>
            <person name="Pati A."/>
            <person name="Chen A."/>
            <person name="Palaniappan K."/>
            <person name="Land M."/>
            <person name="Hauser L."/>
            <person name="Chang Y.J."/>
            <person name="Jeffries C.D."/>
            <person name="Detter J.C."/>
            <person name="Rohde M."/>
            <person name="Brambilla E."/>
            <person name="Spring S."/>
            <person name="Goker M."/>
            <person name="Sikorski J."/>
            <person name="Woyke T."/>
            <person name="Bristow J."/>
            <person name="Eisen J.A."/>
            <person name="Markowitz V."/>
            <person name="Hugenholtz P."/>
            <person name="Klenk H.P."/>
            <person name="Kyrpides N.C."/>
        </authorList>
    </citation>
    <scope>NUCLEOTIDE SEQUENCE [LARGE SCALE GENOMIC DNA]</scope>
    <source>
        <strain evidence="14">DSM 11293 / JCM 15392 / SEBR 4228</strain>
    </source>
</reference>
<dbReference type="InterPro" id="IPR005218">
    <property type="entry name" value="Diacylglycerol/lipid_kinase"/>
</dbReference>
<comment type="cofactor">
    <cofactor evidence="1">
        <name>Mg(2+)</name>
        <dbReference type="ChEBI" id="CHEBI:18420"/>
    </cofactor>
</comment>
<dbReference type="GO" id="GO:0005886">
    <property type="term" value="C:plasma membrane"/>
    <property type="evidence" value="ECO:0007669"/>
    <property type="project" value="TreeGrafter"/>
</dbReference>
<dbReference type="NCBIfam" id="TIGR00147">
    <property type="entry name" value="YegS/Rv2252/BmrU family lipid kinase"/>
    <property type="match status" value="1"/>
</dbReference>
<keyword evidence="3" id="KW-0808">Transferase</keyword>
<dbReference type="Pfam" id="PF00781">
    <property type="entry name" value="DAGK_cat"/>
    <property type="match status" value="1"/>
</dbReference>
<dbReference type="AlphaFoldDB" id="E1R832"/>
<evidence type="ECO:0000256" key="7">
    <source>
        <dbReference type="ARBA" id="ARBA00022840"/>
    </source>
</evidence>
<dbReference type="HOGENOM" id="CLU_045532_0_0_12"/>
<dbReference type="eggNOG" id="COG1597">
    <property type="taxonomic scope" value="Bacteria"/>
</dbReference>
<proteinExistence type="predicted"/>
<dbReference type="InterPro" id="IPR017438">
    <property type="entry name" value="ATP-NAD_kinase_N"/>
</dbReference>
<keyword evidence="7" id="KW-0067">ATP-binding</keyword>
<name>E1R832_SEDSS</name>
<dbReference type="GO" id="GO:0008654">
    <property type="term" value="P:phospholipid biosynthetic process"/>
    <property type="evidence" value="ECO:0007669"/>
    <property type="project" value="UniProtKB-KW"/>
</dbReference>
<evidence type="ECO:0000313" key="14">
    <source>
        <dbReference type="Proteomes" id="UP000002318"/>
    </source>
</evidence>
<dbReference type="Gene3D" id="3.40.50.10330">
    <property type="entry name" value="Probable inorganic polyphosphate/atp-NAD kinase, domain 1"/>
    <property type="match status" value="1"/>
</dbReference>
<evidence type="ECO:0000256" key="11">
    <source>
        <dbReference type="ARBA" id="ARBA00023264"/>
    </source>
</evidence>
<protein>
    <submittedName>
        <fullName evidence="13">Diacylglycerol kinase catalytic region</fullName>
    </submittedName>
</protein>
<dbReference type="GO" id="GO:0016301">
    <property type="term" value="F:kinase activity"/>
    <property type="evidence" value="ECO:0007669"/>
    <property type="project" value="UniProtKB-KW"/>
</dbReference>
<evidence type="ECO:0000256" key="8">
    <source>
        <dbReference type="ARBA" id="ARBA00022842"/>
    </source>
</evidence>
<evidence type="ECO:0000256" key="2">
    <source>
        <dbReference type="ARBA" id="ARBA00022516"/>
    </source>
</evidence>
<evidence type="ECO:0000256" key="1">
    <source>
        <dbReference type="ARBA" id="ARBA00001946"/>
    </source>
</evidence>
<dbReference type="GO" id="GO:0005524">
    <property type="term" value="F:ATP binding"/>
    <property type="evidence" value="ECO:0007669"/>
    <property type="project" value="UniProtKB-KW"/>
</dbReference>
<dbReference type="KEGG" id="ssm:Spirs_3801"/>
<dbReference type="InterPro" id="IPR045540">
    <property type="entry name" value="YegS/DAGK_C"/>
</dbReference>
<sequence length="314" mass="33577">MRYKVILNPVAGKGRALTLEPEVEKALKRLGVDFSVSLTVGVMDAAYLAECAYEEGFDAVIAAGGDGTCNEVINGLMRIVDRGETPPAFGVLPVGRGNDFSYGAGVPADFHEACTMIATLPPRPLDVGCIEGGFYPEGRYFGNGIGIGFDTMVGLEAAKLKHVHGFAAYVIGAVKTFLRFPPPPKIRLLFNDQEIQTRANQISILNGKRMGGTFFMAPDGMSDDGLLDLCMTSKALTRLEMAGLIIRYIKGTQAGHRAIMTERSAAFSITAQEGGLVCHADGETICTDGRHLDITLFPGALSIFAPPSFLGEHR</sequence>
<dbReference type="PANTHER" id="PTHR12358:SF106">
    <property type="entry name" value="LIPID KINASE YEGS"/>
    <property type="match status" value="1"/>
</dbReference>
<keyword evidence="4" id="KW-0479">Metal-binding</keyword>
<dbReference type="EMBL" id="CP002116">
    <property type="protein sequence ID" value="ADK82887.1"/>
    <property type="molecule type" value="Genomic_DNA"/>
</dbReference>
<keyword evidence="10" id="KW-0594">Phospholipid biosynthesis</keyword>
<evidence type="ECO:0000256" key="6">
    <source>
        <dbReference type="ARBA" id="ARBA00022777"/>
    </source>
</evidence>
<evidence type="ECO:0000256" key="9">
    <source>
        <dbReference type="ARBA" id="ARBA00023098"/>
    </source>
</evidence>
<evidence type="ECO:0000256" key="5">
    <source>
        <dbReference type="ARBA" id="ARBA00022741"/>
    </source>
</evidence>
<evidence type="ECO:0000256" key="10">
    <source>
        <dbReference type="ARBA" id="ARBA00023209"/>
    </source>
</evidence>
<dbReference type="RefSeq" id="WP_013256346.1">
    <property type="nucleotide sequence ID" value="NC_014364.1"/>
</dbReference>
<dbReference type="Proteomes" id="UP000002318">
    <property type="component" value="Chromosome"/>
</dbReference>
<evidence type="ECO:0000313" key="13">
    <source>
        <dbReference type="EMBL" id="ADK82887.1"/>
    </source>
</evidence>